<reference evidence="3 4" key="1">
    <citation type="submission" date="2024-04" db="EMBL/GenBank/DDBJ databases">
        <authorList>
            <consortium name="Genoscope - CEA"/>
            <person name="William W."/>
        </authorList>
    </citation>
    <scope>NUCLEOTIDE SEQUENCE [LARGE SCALE GENOMIC DNA]</scope>
</reference>
<feature type="region of interest" description="Disordered" evidence="1">
    <location>
        <begin position="119"/>
        <end position="203"/>
    </location>
</feature>
<evidence type="ECO:0000313" key="4">
    <source>
        <dbReference type="Proteomes" id="UP001497497"/>
    </source>
</evidence>
<organism evidence="3 4">
    <name type="scientific">Lymnaea stagnalis</name>
    <name type="common">Great pond snail</name>
    <name type="synonym">Helix stagnalis</name>
    <dbReference type="NCBI Taxonomy" id="6523"/>
    <lineage>
        <taxon>Eukaryota</taxon>
        <taxon>Metazoa</taxon>
        <taxon>Spiralia</taxon>
        <taxon>Lophotrochozoa</taxon>
        <taxon>Mollusca</taxon>
        <taxon>Gastropoda</taxon>
        <taxon>Heterobranchia</taxon>
        <taxon>Euthyneura</taxon>
        <taxon>Panpulmonata</taxon>
        <taxon>Hygrophila</taxon>
        <taxon>Lymnaeoidea</taxon>
        <taxon>Lymnaeidae</taxon>
        <taxon>Lymnaea</taxon>
    </lineage>
</organism>
<gene>
    <name evidence="3" type="ORF">GSLYS_00012886001</name>
</gene>
<proteinExistence type="predicted"/>
<keyword evidence="2" id="KW-1133">Transmembrane helix</keyword>
<name>A0AAV2I484_LYMST</name>
<feature type="compositionally biased region" description="Low complexity" evidence="1">
    <location>
        <begin position="136"/>
        <end position="150"/>
    </location>
</feature>
<feature type="region of interest" description="Disordered" evidence="1">
    <location>
        <begin position="815"/>
        <end position="838"/>
    </location>
</feature>
<feature type="region of interest" description="Disordered" evidence="1">
    <location>
        <begin position="474"/>
        <end position="538"/>
    </location>
</feature>
<feature type="compositionally biased region" description="Polar residues" evidence="1">
    <location>
        <begin position="826"/>
        <end position="836"/>
    </location>
</feature>
<evidence type="ECO:0000256" key="1">
    <source>
        <dbReference type="SAM" id="MobiDB-lite"/>
    </source>
</evidence>
<keyword evidence="2" id="KW-0472">Membrane</keyword>
<feature type="compositionally biased region" description="Polar residues" evidence="1">
    <location>
        <begin position="119"/>
        <end position="132"/>
    </location>
</feature>
<protein>
    <recommendedName>
        <fullName evidence="5">Transmembrane protein</fullName>
    </recommendedName>
</protein>
<feature type="region of interest" description="Disordered" evidence="1">
    <location>
        <begin position="1066"/>
        <end position="1105"/>
    </location>
</feature>
<dbReference type="Proteomes" id="UP001497497">
    <property type="component" value="Unassembled WGS sequence"/>
</dbReference>
<comment type="caution">
    <text evidence="3">The sequence shown here is derived from an EMBL/GenBank/DDBJ whole genome shotgun (WGS) entry which is preliminary data.</text>
</comment>
<feature type="non-terminal residue" evidence="3">
    <location>
        <position position="1105"/>
    </location>
</feature>
<dbReference type="AlphaFoldDB" id="A0AAV2I484"/>
<evidence type="ECO:0008006" key="5">
    <source>
        <dbReference type="Google" id="ProtNLM"/>
    </source>
</evidence>
<dbReference type="EMBL" id="CAXITT010000324">
    <property type="protein sequence ID" value="CAL1539065.1"/>
    <property type="molecule type" value="Genomic_DNA"/>
</dbReference>
<feature type="compositionally biased region" description="Basic and acidic residues" evidence="1">
    <location>
        <begin position="474"/>
        <end position="524"/>
    </location>
</feature>
<feature type="transmembrane region" description="Helical" evidence="2">
    <location>
        <begin position="923"/>
        <end position="943"/>
    </location>
</feature>
<feature type="region of interest" description="Disordered" evidence="1">
    <location>
        <begin position="596"/>
        <end position="669"/>
    </location>
</feature>
<evidence type="ECO:0000256" key="2">
    <source>
        <dbReference type="SAM" id="Phobius"/>
    </source>
</evidence>
<keyword evidence="2" id="KW-0812">Transmembrane</keyword>
<accession>A0AAV2I484</accession>
<evidence type="ECO:0000313" key="3">
    <source>
        <dbReference type="EMBL" id="CAL1539065.1"/>
    </source>
</evidence>
<sequence length="1105" mass="120355">MSTDAAQDLPHKTIKIKNISDVKHLLSSQSQQEMTSGPIGRFTIEPMAKGRRHAGKPYVSASARKCAANGLRMSVFNSPVTRSEENIPLMPQNDAAFDDQRHGESQFLVQKLPHTVRLRTSSLTSDASSQRSKGMDSGNSSLIDSSSTDSYPDFGGGRSRTTSTSRSYQNLAGDRSDAHDKFHDNDGASQKFAPEDPDLGPHQETLDLTVICPGQQKFDRGNRDLAKGGRQHMIGPAGKWSQSVEDCAGVHGHFRKTRSREFSSVGHVCYCPRHSLSNIKETDVTRRSTCGGSMNENMDLDGMLRENETKLPEKVVGNVAFRRTFSTGDILNRIGLESVSSRRESGGQSVQPRALSPNRGELTHVSQPLNGSPASPNCSYLEPAQKCGLEKSPKPCTERMRQGYALIPESETDFTLGIRPGRTTADSSGQCASKVPECSGSSSVCVCCPSCSLPNDFKATQDYFTASREHDLSHHSTSEDDLSHHSTSEQDLCHHSTSEHDLPHHSTSKHDLSHQSRSEHDLSHHSTPGSIGASLDHEEKASCQSIAAGRGHAANLQSVLGYGSPWSYSAVKTTTKNSHNHVQPLQVLVPKLVREKSPSPQANNRTAAPHMKHSISSNELPSGRDLGDSRRATPPFSPRGLTACEHTENAPRDYGSYAPGDEGSDKGSHINIEMNSCGCVGSPLDPFELPPRNASSDASHERMPIQNIPGHQEICLHAQRDISHVTYHNRACENETEISNLPHVNRDGASSCRGNATKTQLYQYPTAGYEHCGRGFAIGRQSPCQGRSSVPGFLPENVHNSAVQTTCRRGSLRSNRLVGAPRAESTAGNSSSQMSSPDGCCLEERYQTGVTLSIPVACFEPDFFSPQNVSPGSHRSLPSSVDSGQGGNNQPSLQNTSQMELIKVGQRQASHPFVGSNREIPDYKILCLVAAIFNPILGMLAYFCNCYARQHFSAYRYNRANSLYLASITLSTAGIFVTLIGAALLAAHTVTEAAKPLVPISPVSAFTLACYNAPAEGEEVFMKFFEMDHRLYCELSQRPTIMDALRHYQIMDGHKRTAHRLQQETEMMRSRNGEAELSAGESLDHSNSSSFGGDDDALDDLQYTN</sequence>
<feature type="region of interest" description="Disordered" evidence="1">
    <location>
        <begin position="869"/>
        <end position="893"/>
    </location>
</feature>
<keyword evidence="4" id="KW-1185">Reference proteome</keyword>
<feature type="compositionally biased region" description="Polar residues" evidence="1">
    <location>
        <begin position="364"/>
        <end position="374"/>
    </location>
</feature>
<feature type="compositionally biased region" description="Basic and acidic residues" evidence="1">
    <location>
        <begin position="174"/>
        <end position="186"/>
    </location>
</feature>
<feature type="transmembrane region" description="Helical" evidence="2">
    <location>
        <begin position="963"/>
        <end position="987"/>
    </location>
</feature>
<feature type="region of interest" description="Disordered" evidence="1">
    <location>
        <begin position="339"/>
        <end position="374"/>
    </location>
</feature>